<evidence type="ECO:0000313" key="2">
    <source>
        <dbReference type="EMBL" id="CAD2216264.1"/>
    </source>
</evidence>
<dbReference type="InterPro" id="IPR005184">
    <property type="entry name" value="DUF306_Meta_HslJ"/>
</dbReference>
<evidence type="ECO:0000259" key="1">
    <source>
        <dbReference type="Pfam" id="PF03724"/>
    </source>
</evidence>
<reference evidence="2 3" key="1">
    <citation type="submission" date="2020-08" db="EMBL/GenBank/DDBJ databases">
        <authorList>
            <person name="Newling K."/>
            <person name="Davey J."/>
            <person name="Forrester S."/>
        </authorList>
    </citation>
    <scope>NUCLEOTIDE SEQUENCE [LARGE SCALE GENOMIC DNA]</scope>
    <source>
        <strain evidence="3">Crithidia deanei Carvalho (ATCC PRA-265)</strain>
    </source>
</reference>
<accession>A0A7G2CBE7</accession>
<sequence>MPSTKDIAGSYVIHSFDGSKVDVKVTLTSESATTLRFHAKVANVMNGTLTLENGVLKGMLISTMMMGPPELMKVESFFSGFNDGLKVKVDGSNVVLSNDKASLVLTKA</sequence>
<dbReference type="Pfam" id="PF03724">
    <property type="entry name" value="META"/>
    <property type="match status" value="1"/>
</dbReference>
<dbReference type="EMBL" id="LR877150">
    <property type="protein sequence ID" value="CAD2216264.1"/>
    <property type="molecule type" value="Genomic_DNA"/>
</dbReference>
<proteinExistence type="predicted"/>
<organism evidence="2 3">
    <name type="scientific">Angomonas deanei</name>
    <dbReference type="NCBI Taxonomy" id="59799"/>
    <lineage>
        <taxon>Eukaryota</taxon>
        <taxon>Discoba</taxon>
        <taxon>Euglenozoa</taxon>
        <taxon>Kinetoplastea</taxon>
        <taxon>Metakinetoplastina</taxon>
        <taxon>Trypanosomatida</taxon>
        <taxon>Trypanosomatidae</taxon>
        <taxon>Strigomonadinae</taxon>
        <taxon>Angomonas</taxon>
    </lineage>
</organism>
<dbReference type="Gene3D" id="2.40.128.270">
    <property type="match status" value="1"/>
</dbReference>
<dbReference type="InterPro" id="IPR038670">
    <property type="entry name" value="HslJ-like_sf"/>
</dbReference>
<protein>
    <submittedName>
        <fullName evidence="2">META domain containing protein, putative</fullName>
    </submittedName>
</protein>
<dbReference type="Proteomes" id="UP000515908">
    <property type="component" value="Chromosome 06"/>
</dbReference>
<name>A0A7G2CBE7_9TRYP</name>
<evidence type="ECO:0000313" key="3">
    <source>
        <dbReference type="Proteomes" id="UP000515908"/>
    </source>
</evidence>
<dbReference type="AlphaFoldDB" id="A0A7G2CBE7"/>
<dbReference type="VEuPathDB" id="TriTrypDB:ADEAN_000372500"/>
<feature type="domain" description="DUF306" evidence="1">
    <location>
        <begin position="8"/>
        <end position="102"/>
    </location>
</feature>
<keyword evidence="3" id="KW-1185">Reference proteome</keyword>
<dbReference type="OrthoDB" id="258733at2759"/>
<gene>
    <name evidence="2" type="ORF">ADEAN_000372500</name>
</gene>